<gene>
    <name evidence="1" type="ORF">A2U01_0002589</name>
</gene>
<dbReference type="PANTHER" id="PTHR12029">
    <property type="entry name" value="RNA METHYLTRANSFERASE"/>
    <property type="match status" value="1"/>
</dbReference>
<dbReference type="PANTHER" id="PTHR12029:SF11">
    <property type="entry name" value="METHYLTRANSFERASE TARBP1-RELATED"/>
    <property type="match status" value="1"/>
</dbReference>
<organism evidence="1 2">
    <name type="scientific">Trifolium medium</name>
    <dbReference type="NCBI Taxonomy" id="97028"/>
    <lineage>
        <taxon>Eukaryota</taxon>
        <taxon>Viridiplantae</taxon>
        <taxon>Streptophyta</taxon>
        <taxon>Embryophyta</taxon>
        <taxon>Tracheophyta</taxon>
        <taxon>Spermatophyta</taxon>
        <taxon>Magnoliopsida</taxon>
        <taxon>eudicotyledons</taxon>
        <taxon>Gunneridae</taxon>
        <taxon>Pentapetalae</taxon>
        <taxon>rosids</taxon>
        <taxon>fabids</taxon>
        <taxon>Fabales</taxon>
        <taxon>Fabaceae</taxon>
        <taxon>Papilionoideae</taxon>
        <taxon>50 kb inversion clade</taxon>
        <taxon>NPAAA clade</taxon>
        <taxon>Hologalegina</taxon>
        <taxon>IRL clade</taxon>
        <taxon>Trifolieae</taxon>
        <taxon>Trifolium</taxon>
    </lineage>
</organism>
<accession>A0A392M375</accession>
<dbReference type="AlphaFoldDB" id="A0A392M375"/>
<proteinExistence type="predicted"/>
<dbReference type="InterPro" id="IPR045330">
    <property type="entry name" value="TRM3/TARBP1"/>
</dbReference>
<sequence>MLLCRSSAFDLTSTAKHQSFGRAGLMGLAECIASASTGIGILIHARTESSTGTFPVELVNGMENQTDKKELLDIFRYVVESSKQHFNPSYRLQVCGRILEAAASVVCAFDIPLETLLLFISALPREFTDCGGK</sequence>
<comment type="caution">
    <text evidence="1">The sequence shown here is derived from an EMBL/GenBank/DDBJ whole genome shotgun (WGS) entry which is preliminary data.</text>
</comment>
<evidence type="ECO:0000313" key="2">
    <source>
        <dbReference type="Proteomes" id="UP000265520"/>
    </source>
</evidence>
<reference evidence="1 2" key="1">
    <citation type="journal article" date="2018" name="Front. Plant Sci.">
        <title>Red Clover (Trifolium pratense) and Zigzag Clover (T. medium) - A Picture of Genomic Similarities and Differences.</title>
        <authorList>
            <person name="Dluhosova J."/>
            <person name="Istvanek J."/>
            <person name="Nedelnik J."/>
            <person name="Repkova J."/>
        </authorList>
    </citation>
    <scope>NUCLEOTIDE SEQUENCE [LARGE SCALE GENOMIC DNA]</scope>
    <source>
        <strain evidence="2">cv. 10/8</strain>
        <tissue evidence="1">Leaf</tissue>
    </source>
</reference>
<dbReference type="Proteomes" id="UP000265520">
    <property type="component" value="Unassembled WGS sequence"/>
</dbReference>
<dbReference type="GO" id="GO:0016423">
    <property type="term" value="F:tRNA (guanine) methyltransferase activity"/>
    <property type="evidence" value="ECO:0007669"/>
    <property type="project" value="TreeGrafter"/>
</dbReference>
<protein>
    <submittedName>
        <fullName evidence="1">Uncharacterized protein</fullName>
    </submittedName>
</protein>
<keyword evidence="2" id="KW-1185">Reference proteome</keyword>
<name>A0A392M375_9FABA</name>
<dbReference type="EMBL" id="LXQA010002777">
    <property type="protein sequence ID" value="MCH81797.1"/>
    <property type="molecule type" value="Genomic_DNA"/>
</dbReference>
<evidence type="ECO:0000313" key="1">
    <source>
        <dbReference type="EMBL" id="MCH81797.1"/>
    </source>
</evidence>
<dbReference type="GO" id="GO:0030488">
    <property type="term" value="P:tRNA methylation"/>
    <property type="evidence" value="ECO:0007669"/>
    <property type="project" value="TreeGrafter"/>
</dbReference>